<evidence type="ECO:0000313" key="11">
    <source>
        <dbReference type="Proteomes" id="UP000281549"/>
    </source>
</evidence>
<keyword evidence="3" id="KW-0445">Lipid transport</keyword>
<evidence type="ECO:0000256" key="4">
    <source>
        <dbReference type="ARBA" id="ARBA00023121"/>
    </source>
</evidence>
<feature type="domain" description="SMP-LTD" evidence="7">
    <location>
        <begin position="81"/>
        <end position="263"/>
    </location>
</feature>
<dbReference type="InterPro" id="IPR052455">
    <property type="entry name" value="Tricalbin_domain"/>
</dbReference>
<reference evidence="8 10" key="1">
    <citation type="journal article" date="2013" name="Curr. Biol.">
        <title>Shared signatures of parasitism and phylogenomics unite Cryptomycota and microsporidia.</title>
        <authorList>
            <person name="James T.Y."/>
            <person name="Pelin A."/>
            <person name="Bonen L."/>
            <person name="Ahrendt S."/>
            <person name="Sain D."/>
            <person name="Corradi N."/>
            <person name="Stajich J.E."/>
        </authorList>
    </citation>
    <scope>NUCLEOTIDE SEQUENCE [LARGE SCALE GENOMIC DNA]</scope>
    <source>
        <strain evidence="8">CSF55</strain>
        <strain evidence="8">CSF55</strain>
    </source>
</reference>
<keyword evidence="5 6" id="KW-0472">Membrane</keyword>
<sequence length="263" mass="30486">MDNLEAEVYDEGQKETKIPSISLQFMLMSILIYYLGRFGFSIAYIFVCCFLLIFAYKRKERRLKTVIRVAVEKDLAIERSHNESAEWFNHLMEKFWTVYEPVLSTSIVESVNFILEDNKPNLILTEFTLGSESPRIEGVRVYPKTDGDIHLDLDVNFTPNDDEPTKRKRSFAWNSKVVLTARFGKGVVGVDIPIMLKEIYFSGKLRIQLKLMSASPFVKLIDLVFMENPQIDFVLKPLKSLDIMDVSERLERNVVAWVVQLVE</sequence>
<keyword evidence="10" id="KW-1185">Reference proteome</keyword>
<dbReference type="HOGENOM" id="CLU_1058265_0_0_1"/>
<dbReference type="PROSITE" id="PS51847">
    <property type="entry name" value="SMP"/>
    <property type="match status" value="1"/>
</dbReference>
<feature type="transmembrane region" description="Helical" evidence="6">
    <location>
        <begin position="31"/>
        <end position="56"/>
    </location>
</feature>
<comment type="subcellular location">
    <subcellularLocation>
        <location evidence="1">Membrane</location>
    </subcellularLocation>
</comment>
<dbReference type="Proteomes" id="UP000030755">
    <property type="component" value="Unassembled WGS sequence"/>
</dbReference>
<dbReference type="GO" id="GO:0006869">
    <property type="term" value="P:lipid transport"/>
    <property type="evidence" value="ECO:0007669"/>
    <property type="project" value="UniProtKB-KW"/>
</dbReference>
<dbReference type="PANTHER" id="PTHR46980">
    <property type="entry name" value="TRICALBIN-1-RELATED"/>
    <property type="match status" value="1"/>
</dbReference>
<dbReference type="Proteomes" id="UP000281549">
    <property type="component" value="Unassembled WGS sequence"/>
</dbReference>
<reference evidence="9" key="3">
    <citation type="submission" date="2018-08" db="EMBL/GenBank/DDBJ databases">
        <title>Leveraging single-cell genomics to expand the Fungal Tree of Life.</title>
        <authorList>
            <consortium name="DOE Joint Genome Institute"/>
            <person name="Ahrendt S.R."/>
            <person name="Quandt C.A."/>
            <person name="Ciobanu D."/>
            <person name="Clum A."/>
            <person name="Salamov A."/>
            <person name="Andreopoulos B."/>
            <person name="Cheng J.-F."/>
            <person name="Woyke T."/>
            <person name="Pelin A."/>
            <person name="Henrissat B."/>
            <person name="Reynolds N."/>
            <person name="Benny G.L."/>
            <person name="Smith M.E."/>
            <person name="James T.Y."/>
            <person name="Grigoriev I.V."/>
        </authorList>
    </citation>
    <scope>NUCLEOTIDE SEQUENCE</scope>
    <source>
        <strain evidence="9">CSF55</strain>
    </source>
</reference>
<proteinExistence type="predicted"/>
<dbReference type="Pfam" id="PF25669">
    <property type="entry name" value="SMP_MUG190-like"/>
    <property type="match status" value="1"/>
</dbReference>
<keyword evidence="2" id="KW-0813">Transport</keyword>
<evidence type="ECO:0000256" key="6">
    <source>
        <dbReference type="SAM" id="Phobius"/>
    </source>
</evidence>
<evidence type="ECO:0000256" key="2">
    <source>
        <dbReference type="ARBA" id="ARBA00022448"/>
    </source>
</evidence>
<dbReference type="GO" id="GO:0016020">
    <property type="term" value="C:membrane"/>
    <property type="evidence" value="ECO:0007669"/>
    <property type="project" value="UniProtKB-SubCell"/>
</dbReference>
<keyword evidence="6" id="KW-1133">Transmembrane helix</keyword>
<dbReference type="STRING" id="988480.A0A075B359"/>
<evidence type="ECO:0000259" key="7">
    <source>
        <dbReference type="PROSITE" id="PS51847"/>
    </source>
</evidence>
<dbReference type="GO" id="GO:0008289">
    <property type="term" value="F:lipid binding"/>
    <property type="evidence" value="ECO:0007669"/>
    <property type="project" value="UniProtKB-KW"/>
</dbReference>
<dbReference type="EMBL" id="KE560384">
    <property type="protein sequence ID" value="EPZ36990.1"/>
    <property type="molecule type" value="Genomic_DNA"/>
</dbReference>
<dbReference type="PANTHER" id="PTHR46980:SF2">
    <property type="entry name" value="TRICALBIN-1-RELATED"/>
    <property type="match status" value="1"/>
</dbReference>
<dbReference type="EMBL" id="ML005367">
    <property type="protein sequence ID" value="RKP18792.1"/>
    <property type="molecule type" value="Genomic_DNA"/>
</dbReference>
<gene>
    <name evidence="8" type="ORF">O9G_001435</name>
    <name evidence="9" type="ORF">ROZALSC1DRAFT_29562</name>
</gene>
<organism evidence="8 10">
    <name type="scientific">Rozella allomycis (strain CSF55)</name>
    <dbReference type="NCBI Taxonomy" id="988480"/>
    <lineage>
        <taxon>Eukaryota</taxon>
        <taxon>Fungi</taxon>
        <taxon>Fungi incertae sedis</taxon>
        <taxon>Cryptomycota</taxon>
        <taxon>Cryptomycota incertae sedis</taxon>
        <taxon>Rozella</taxon>
    </lineage>
</organism>
<reference evidence="11" key="2">
    <citation type="journal article" date="2018" name="Nat. Microbiol.">
        <title>Leveraging single-cell genomics to expand the fungal tree of life.</title>
        <authorList>
            <person name="Ahrendt S.R."/>
            <person name="Quandt C.A."/>
            <person name="Ciobanu D."/>
            <person name="Clum A."/>
            <person name="Salamov A."/>
            <person name="Andreopoulos B."/>
            <person name="Cheng J.F."/>
            <person name="Woyke T."/>
            <person name="Pelin A."/>
            <person name="Henrissat B."/>
            <person name="Reynolds N.K."/>
            <person name="Benny G.L."/>
            <person name="Smith M.E."/>
            <person name="James T.Y."/>
            <person name="Grigoriev I.V."/>
        </authorList>
    </citation>
    <scope>NUCLEOTIDE SEQUENCE [LARGE SCALE GENOMIC DNA]</scope>
    <source>
        <strain evidence="11">CSF55</strain>
    </source>
</reference>
<dbReference type="CDD" id="cd21678">
    <property type="entry name" value="SMP_TCB"/>
    <property type="match status" value="1"/>
</dbReference>
<evidence type="ECO:0000256" key="3">
    <source>
        <dbReference type="ARBA" id="ARBA00023055"/>
    </source>
</evidence>
<dbReference type="InterPro" id="IPR031468">
    <property type="entry name" value="SMP_LBD"/>
</dbReference>
<name>A0A075B359_ROZAC</name>
<evidence type="ECO:0000256" key="1">
    <source>
        <dbReference type="ARBA" id="ARBA00004370"/>
    </source>
</evidence>
<dbReference type="OrthoDB" id="1029639at2759"/>
<evidence type="ECO:0000313" key="9">
    <source>
        <dbReference type="EMBL" id="RKP18792.1"/>
    </source>
</evidence>
<keyword evidence="4" id="KW-0446">Lipid-binding</keyword>
<accession>A0A075B359</accession>
<dbReference type="AlphaFoldDB" id="A0A075B359"/>
<evidence type="ECO:0000313" key="8">
    <source>
        <dbReference type="EMBL" id="EPZ36990.1"/>
    </source>
</evidence>
<evidence type="ECO:0000313" key="10">
    <source>
        <dbReference type="Proteomes" id="UP000030755"/>
    </source>
</evidence>
<keyword evidence="6" id="KW-0812">Transmembrane</keyword>
<evidence type="ECO:0000256" key="5">
    <source>
        <dbReference type="ARBA" id="ARBA00023136"/>
    </source>
</evidence>
<protein>
    <recommendedName>
        <fullName evidence="7">SMP-LTD domain-containing protein</fullName>
    </recommendedName>
</protein>